<evidence type="ECO:0000313" key="1">
    <source>
        <dbReference type="EMBL" id="CBI04903.1"/>
    </source>
</evidence>
<accession>E6QCH7</accession>
<protein>
    <submittedName>
        <fullName evidence="1">Uncharacterized protein</fullName>
    </submittedName>
</protein>
<dbReference type="AlphaFoldDB" id="E6QCH7"/>
<sequence length="25" mass="2872">MRLLNYKRLIINGPKNSADFGLQPL</sequence>
<organism evidence="1">
    <name type="scientific">mine drainage metagenome</name>
    <dbReference type="NCBI Taxonomy" id="410659"/>
    <lineage>
        <taxon>unclassified sequences</taxon>
        <taxon>metagenomes</taxon>
        <taxon>ecological metagenomes</taxon>
    </lineage>
</organism>
<gene>
    <name evidence="1" type="ORF">CARN5_1594</name>
</gene>
<comment type="caution">
    <text evidence="1">The sequence shown here is derived from an EMBL/GenBank/DDBJ whole genome shotgun (WGS) entry which is preliminary data.</text>
</comment>
<proteinExistence type="predicted"/>
<name>E6QCH7_9ZZZZ</name>
<dbReference type="EMBL" id="CABP01000089">
    <property type="protein sequence ID" value="CBI04903.1"/>
    <property type="molecule type" value="Genomic_DNA"/>
</dbReference>
<reference evidence="1" key="1">
    <citation type="submission" date="2009-10" db="EMBL/GenBank/DDBJ databases">
        <title>Diversity of trophic interactions inside an arsenic-rich microbial ecosystem.</title>
        <authorList>
            <person name="Bertin P.N."/>
            <person name="Heinrich-Salmeron A."/>
            <person name="Pelletier E."/>
            <person name="Goulhen-Chollet F."/>
            <person name="Arsene-Ploetze F."/>
            <person name="Gallien S."/>
            <person name="Calteau A."/>
            <person name="Vallenet D."/>
            <person name="Casiot C."/>
            <person name="Chane-Woon-Ming B."/>
            <person name="Giloteaux L."/>
            <person name="Barakat M."/>
            <person name="Bonnefoy V."/>
            <person name="Bruneel O."/>
            <person name="Chandler M."/>
            <person name="Cleiss J."/>
            <person name="Duran R."/>
            <person name="Elbaz-Poulichet F."/>
            <person name="Fonknechten N."/>
            <person name="Lauga B."/>
            <person name="Mornico D."/>
            <person name="Ortet P."/>
            <person name="Schaeffer C."/>
            <person name="Siguier P."/>
            <person name="Alexander Thil Smith A."/>
            <person name="Van Dorsselaer A."/>
            <person name="Weissenbach J."/>
            <person name="Medigue C."/>
            <person name="Le Paslier D."/>
        </authorList>
    </citation>
    <scope>NUCLEOTIDE SEQUENCE</scope>
</reference>